<dbReference type="Gene3D" id="1.25.10.10">
    <property type="entry name" value="Leucine-rich Repeat Variant"/>
    <property type="match status" value="1"/>
</dbReference>
<dbReference type="Pfam" id="PF21044">
    <property type="entry name" value="CIP2A_N"/>
    <property type="match status" value="1"/>
</dbReference>
<dbReference type="PANTHER" id="PTHR23161:SF2">
    <property type="entry name" value="PROTEIN CIP2A"/>
    <property type="match status" value="1"/>
</dbReference>
<dbReference type="EMBL" id="GEBQ01029614">
    <property type="protein sequence ID" value="JAT10363.1"/>
    <property type="molecule type" value="Transcribed_RNA"/>
</dbReference>
<organism evidence="3">
    <name type="scientific">Graphocephala atropunctata</name>
    <dbReference type="NCBI Taxonomy" id="36148"/>
    <lineage>
        <taxon>Eukaryota</taxon>
        <taxon>Metazoa</taxon>
        <taxon>Ecdysozoa</taxon>
        <taxon>Arthropoda</taxon>
        <taxon>Hexapoda</taxon>
        <taxon>Insecta</taxon>
        <taxon>Pterygota</taxon>
        <taxon>Neoptera</taxon>
        <taxon>Paraneoptera</taxon>
        <taxon>Hemiptera</taxon>
        <taxon>Auchenorrhyncha</taxon>
        <taxon>Membracoidea</taxon>
        <taxon>Cicadellidae</taxon>
        <taxon>Cicadellinae</taxon>
        <taxon>Cicadellini</taxon>
        <taxon>Graphocephala</taxon>
    </lineage>
</organism>
<dbReference type="AlphaFoldDB" id="A0A1B6KG02"/>
<feature type="coiled-coil region" evidence="1">
    <location>
        <begin position="679"/>
        <end position="769"/>
    </location>
</feature>
<dbReference type="InterPro" id="IPR011989">
    <property type="entry name" value="ARM-like"/>
</dbReference>
<sequence>MDMSQIMQELITSASEWEKQKNYEPLIKNLKELSATDDVSVFDTGKLETAELYILLHELLSCHPAESEVMAAVVGVVQVAVRNPSACQALAHTYHLLYPLTALLGGQLPVDRQLAILRIIQELSYEVEIHWQEAQLSKLIRILLDIISGDDSELIPVALGVLVNLCHKNKPVVYTLVNCVDIKAFIRKVLNLKREHVETSVQVCKLVMVLDNLSGSVPDAQILSFVQVSFLRVHKAFNSGNVSLMRHIVSFFRHAKRSDHGRKVLLTYPTYPEDTKNLINILMAKEVPNNWQCVQQLVDFLQQLVDLELPTIVPLMSRMVACVLPWVKVEGVAPGALELISAVLQQCRKSDDSVYRAVCSSIEKNLQMLVDMLHSGCRVDAVTNEGRLSLTSLLHLFREVTADPHLAGSLATNVDKEELKKLLLPLMTLSTHDGIHLFQQSVTTLYVEVLSFVSELSLDDKEWLFLYSDLLHKKQILQALAVALFSGPYQVKKQILFLAGTPSFSKDCLMMLSRCLTDLNQLFQFPLATTNPSSEKDTSFSQPQLDFSSSFTRTQKEGLDSLIEKLNDLYKKNKIENSAVVELYQYKLADTRRAERALQASLAAADHHHTQLSHRVAHLTAETTRLHQLLYAGHQTQQISQLELTELRQLLGVAQESANKSHIKFKQLKQDVHSKSMIIKDQSDEISRMKQKIEEQARKCEELTQRTTSLMEEREDQNITIQKMEEKIGNLQETVEEHIKCIQKLETEKTDLQTTNTKLEEKLEAREQDICGLKGQTKSLEDQLVDLERMRKIIFEITGGKKSNF</sequence>
<evidence type="ECO:0000256" key="1">
    <source>
        <dbReference type="SAM" id="Coils"/>
    </source>
</evidence>
<name>A0A1B6KG02_9HEMI</name>
<feature type="domain" description="CIP2A N-terminal" evidence="2">
    <location>
        <begin position="22"/>
        <end position="206"/>
    </location>
</feature>
<evidence type="ECO:0000313" key="3">
    <source>
        <dbReference type="EMBL" id="JAT10363.1"/>
    </source>
</evidence>
<dbReference type="SUPFAM" id="SSF48371">
    <property type="entry name" value="ARM repeat"/>
    <property type="match status" value="1"/>
</dbReference>
<accession>A0A1B6KG02</accession>
<dbReference type="InterPro" id="IPR042510">
    <property type="entry name" value="CIP2A"/>
</dbReference>
<dbReference type="PANTHER" id="PTHR23161">
    <property type="entry name" value="PROTEIN CIP2A"/>
    <property type="match status" value="1"/>
</dbReference>
<dbReference type="InterPro" id="IPR016024">
    <property type="entry name" value="ARM-type_fold"/>
</dbReference>
<reference evidence="3" key="1">
    <citation type="submission" date="2015-11" db="EMBL/GenBank/DDBJ databases">
        <title>De novo transcriptome assembly of four potential Pierce s Disease insect vectors from Arizona vineyards.</title>
        <authorList>
            <person name="Tassone E.E."/>
        </authorList>
    </citation>
    <scope>NUCLEOTIDE SEQUENCE</scope>
</reference>
<protein>
    <recommendedName>
        <fullName evidence="2">CIP2A N-terminal domain-containing protein</fullName>
    </recommendedName>
</protein>
<proteinExistence type="predicted"/>
<dbReference type="Gene3D" id="1.20.5.340">
    <property type="match status" value="1"/>
</dbReference>
<dbReference type="InterPro" id="IPR048701">
    <property type="entry name" value="CIP2A_N"/>
</dbReference>
<evidence type="ECO:0000259" key="2">
    <source>
        <dbReference type="Pfam" id="PF21044"/>
    </source>
</evidence>
<keyword evidence="1" id="KW-0175">Coiled coil</keyword>
<gene>
    <name evidence="3" type="ORF">g.10468</name>
</gene>